<dbReference type="GO" id="GO:0004497">
    <property type="term" value="F:monooxygenase activity"/>
    <property type="evidence" value="ECO:0007669"/>
    <property type="project" value="UniProtKB-KW"/>
</dbReference>
<evidence type="ECO:0000256" key="3">
    <source>
        <dbReference type="ARBA" id="ARBA00010617"/>
    </source>
</evidence>
<dbReference type="Proteomes" id="UP000184267">
    <property type="component" value="Unassembled WGS sequence"/>
</dbReference>
<evidence type="ECO:0000256" key="5">
    <source>
        <dbReference type="ARBA" id="ARBA00022723"/>
    </source>
</evidence>
<dbReference type="GO" id="GO:0020037">
    <property type="term" value="F:heme binding"/>
    <property type="evidence" value="ECO:0007669"/>
    <property type="project" value="InterPro"/>
</dbReference>
<dbReference type="GO" id="GO:0005506">
    <property type="term" value="F:iron ion binding"/>
    <property type="evidence" value="ECO:0007669"/>
    <property type="project" value="InterPro"/>
</dbReference>
<dbReference type="SUPFAM" id="SSF48264">
    <property type="entry name" value="Cytochrome P450"/>
    <property type="match status" value="1"/>
</dbReference>
<keyword evidence="7 9" id="KW-0408">Iron</keyword>
<dbReference type="PRINTS" id="PR00463">
    <property type="entry name" value="EP450I"/>
</dbReference>
<comment type="similarity">
    <text evidence="3">Belongs to the cytochrome P450 family.</text>
</comment>
<evidence type="ECO:0000256" key="9">
    <source>
        <dbReference type="PIRSR" id="PIRSR602401-1"/>
    </source>
</evidence>
<evidence type="ECO:0000256" key="7">
    <source>
        <dbReference type="ARBA" id="ARBA00023004"/>
    </source>
</evidence>
<name>A0A1M2VNQ3_TRAPU</name>
<dbReference type="PANTHER" id="PTHR24305:SF166">
    <property type="entry name" value="CYTOCHROME P450 12A4, MITOCHONDRIAL-RELATED"/>
    <property type="match status" value="1"/>
</dbReference>
<dbReference type="PRINTS" id="PR00385">
    <property type="entry name" value="P450"/>
</dbReference>
<feature type="binding site" description="axial binding residue" evidence="9">
    <location>
        <position position="374"/>
    </location>
    <ligand>
        <name>heme</name>
        <dbReference type="ChEBI" id="CHEBI:30413"/>
    </ligand>
    <ligandPart>
        <name>Fe</name>
        <dbReference type="ChEBI" id="CHEBI:18248"/>
    </ligandPart>
</feature>
<evidence type="ECO:0000256" key="1">
    <source>
        <dbReference type="ARBA" id="ARBA00001971"/>
    </source>
</evidence>
<comment type="caution">
    <text evidence="10">The sequence shown here is derived from an EMBL/GenBank/DDBJ whole genome shotgun (WGS) entry which is preliminary data.</text>
</comment>
<evidence type="ECO:0000256" key="2">
    <source>
        <dbReference type="ARBA" id="ARBA00005179"/>
    </source>
</evidence>
<evidence type="ECO:0000313" key="10">
    <source>
        <dbReference type="EMBL" id="OJT09225.1"/>
    </source>
</evidence>
<dbReference type="PANTHER" id="PTHR24305">
    <property type="entry name" value="CYTOCHROME P450"/>
    <property type="match status" value="1"/>
</dbReference>
<keyword evidence="6" id="KW-0560">Oxidoreductase</keyword>
<dbReference type="InterPro" id="IPR036396">
    <property type="entry name" value="Cyt_P450_sf"/>
</dbReference>
<protein>
    <submittedName>
        <fullName evidence="10">Cytochrome P450 3A24</fullName>
    </submittedName>
</protein>
<dbReference type="Pfam" id="PF00067">
    <property type="entry name" value="p450"/>
    <property type="match status" value="1"/>
</dbReference>
<dbReference type="GO" id="GO:0016705">
    <property type="term" value="F:oxidoreductase activity, acting on paired donors, with incorporation or reduction of molecular oxygen"/>
    <property type="evidence" value="ECO:0007669"/>
    <property type="project" value="InterPro"/>
</dbReference>
<sequence length="432" mass="47782">MSIDAFGPGMISSIGEAHSKQRKLINPVFSSKNLQRVTPVLYEVIHRLTRGIRTLVKDGTAEVDVGRYMGRTALELISRAVIGRSLDPLTETKSHPYAEGLKTIFPAIYSLSNYFQFYGVLRPFIPSPLRRPLMNMLPSRRVKGLLQSIDTIYANAVTIYVEKKRDVESTDQVSEIEEAPGRARDLISILLYANARASEGDTLSEEELIASLSTLIFAATDTTSNALSRVFDCIVKRPDVQTKLREEIMAAKQVHSGGDLSYDELLALPYLDAVLRETLLTRPAPFDFANSTLPLSKPVRGTDGTFMHSIFVPKGTLVFVPVHAANTNPALWGRDARQWRPERWLAPLPDALTEAKIPGVYSHLMTFWGGGRACIGFKFAELEMKIVLAELLSAFTFEDAGKPVAWNIGEVVYPTVGQDSPVPAFPMKVTAL</sequence>
<dbReference type="InterPro" id="IPR050121">
    <property type="entry name" value="Cytochrome_P450_monoxygenase"/>
</dbReference>
<keyword evidence="8" id="KW-0503">Monooxygenase</keyword>
<accession>A0A1M2VNQ3</accession>
<dbReference type="InterPro" id="IPR001128">
    <property type="entry name" value="Cyt_P450"/>
</dbReference>
<dbReference type="OrthoDB" id="1470350at2759"/>
<keyword evidence="11" id="KW-1185">Reference proteome</keyword>
<comment type="cofactor">
    <cofactor evidence="1 9">
        <name>heme</name>
        <dbReference type="ChEBI" id="CHEBI:30413"/>
    </cofactor>
</comment>
<comment type="pathway">
    <text evidence="2">Secondary metabolite biosynthesis.</text>
</comment>
<organism evidence="10 11">
    <name type="scientific">Trametes pubescens</name>
    <name type="common">White-rot fungus</name>
    <dbReference type="NCBI Taxonomy" id="154538"/>
    <lineage>
        <taxon>Eukaryota</taxon>
        <taxon>Fungi</taxon>
        <taxon>Dikarya</taxon>
        <taxon>Basidiomycota</taxon>
        <taxon>Agaricomycotina</taxon>
        <taxon>Agaricomycetes</taxon>
        <taxon>Polyporales</taxon>
        <taxon>Polyporaceae</taxon>
        <taxon>Trametes</taxon>
    </lineage>
</organism>
<dbReference type="Gene3D" id="1.10.630.10">
    <property type="entry name" value="Cytochrome P450"/>
    <property type="match status" value="1"/>
</dbReference>
<reference evidence="10 11" key="1">
    <citation type="submission" date="2016-10" db="EMBL/GenBank/DDBJ databases">
        <title>Genome sequence of the basidiomycete white-rot fungus Trametes pubescens.</title>
        <authorList>
            <person name="Makela M.R."/>
            <person name="Granchi Z."/>
            <person name="Peng M."/>
            <person name="De Vries R.P."/>
            <person name="Grigoriev I."/>
            <person name="Riley R."/>
            <person name="Hilden K."/>
        </authorList>
    </citation>
    <scope>NUCLEOTIDE SEQUENCE [LARGE SCALE GENOMIC DNA]</scope>
    <source>
        <strain evidence="10 11">FBCC735</strain>
    </source>
</reference>
<proteinExistence type="inferred from homology"/>
<evidence type="ECO:0000256" key="4">
    <source>
        <dbReference type="ARBA" id="ARBA00022617"/>
    </source>
</evidence>
<dbReference type="AlphaFoldDB" id="A0A1M2VNQ3"/>
<gene>
    <name evidence="10" type="ORF">TRAPUB_14300</name>
</gene>
<dbReference type="InterPro" id="IPR002401">
    <property type="entry name" value="Cyt_P450_E_grp-I"/>
</dbReference>
<dbReference type="STRING" id="154538.A0A1M2VNQ3"/>
<dbReference type="EMBL" id="MNAD01000958">
    <property type="protein sequence ID" value="OJT09225.1"/>
    <property type="molecule type" value="Genomic_DNA"/>
</dbReference>
<keyword evidence="4 9" id="KW-0349">Heme</keyword>
<evidence type="ECO:0000313" key="11">
    <source>
        <dbReference type="Proteomes" id="UP000184267"/>
    </source>
</evidence>
<evidence type="ECO:0000256" key="6">
    <source>
        <dbReference type="ARBA" id="ARBA00023002"/>
    </source>
</evidence>
<keyword evidence="5 9" id="KW-0479">Metal-binding</keyword>
<evidence type="ECO:0000256" key="8">
    <source>
        <dbReference type="ARBA" id="ARBA00023033"/>
    </source>
</evidence>